<name>A0A0E2BG40_9LEPT</name>
<gene>
    <name evidence="1" type="ORF">LEP1GSC179_2131</name>
</gene>
<protein>
    <submittedName>
        <fullName evidence="1">Uncharacterized protein</fullName>
    </submittedName>
</protein>
<dbReference type="EMBL" id="AHON02000042">
    <property type="protein sequence ID" value="EKO33886.1"/>
    <property type="molecule type" value="Genomic_DNA"/>
</dbReference>
<comment type="caution">
    <text evidence="1">The sequence shown here is derived from an EMBL/GenBank/DDBJ whole genome shotgun (WGS) entry which is preliminary data.</text>
</comment>
<sequence length="54" mass="6419">MRFPFLTDKLQVFKIRIKKGEFRIGDVISEFSNATKNRKKTVNVFVLWTDWPDG</sequence>
<dbReference type="Proteomes" id="UP000006329">
    <property type="component" value="Unassembled WGS sequence"/>
</dbReference>
<keyword evidence="2" id="KW-1185">Reference proteome</keyword>
<proteinExistence type="predicted"/>
<organism evidence="1 2">
    <name type="scientific">Leptospira santarosai str. MOR084</name>
    <dbReference type="NCBI Taxonomy" id="1049984"/>
    <lineage>
        <taxon>Bacteria</taxon>
        <taxon>Pseudomonadati</taxon>
        <taxon>Spirochaetota</taxon>
        <taxon>Spirochaetia</taxon>
        <taxon>Leptospirales</taxon>
        <taxon>Leptospiraceae</taxon>
        <taxon>Leptospira</taxon>
    </lineage>
</organism>
<evidence type="ECO:0000313" key="2">
    <source>
        <dbReference type="Proteomes" id="UP000006329"/>
    </source>
</evidence>
<dbReference type="AlphaFoldDB" id="A0A0E2BG40"/>
<evidence type="ECO:0000313" key="1">
    <source>
        <dbReference type="EMBL" id="EKO33886.1"/>
    </source>
</evidence>
<reference evidence="1" key="1">
    <citation type="submission" date="2012-10" db="EMBL/GenBank/DDBJ databases">
        <authorList>
            <person name="Harkins D.M."/>
            <person name="Durkin A.S."/>
            <person name="Brinkac L.M."/>
            <person name="Haft D.H."/>
            <person name="Selengut J.D."/>
            <person name="Sanka R."/>
            <person name="DePew J."/>
            <person name="Purushe J."/>
            <person name="Matthias M.A."/>
            <person name="Vinetz J.M."/>
            <person name="Sutton G.G."/>
            <person name="Nierman W.C."/>
            <person name="Fouts D.E."/>
        </authorList>
    </citation>
    <scope>NUCLEOTIDE SEQUENCE [LARGE SCALE GENOMIC DNA]</scope>
    <source>
        <strain evidence="1">MOR084</strain>
    </source>
</reference>
<accession>A0A0E2BG40</accession>